<feature type="domain" description="ABM" evidence="1">
    <location>
        <begin position="35"/>
        <end position="121"/>
    </location>
</feature>
<dbReference type="PROSITE" id="PS51725">
    <property type="entry name" value="ABM"/>
    <property type="match status" value="1"/>
</dbReference>
<proteinExistence type="predicted"/>
<name>A0A258D5F7_CAUVI</name>
<dbReference type="EMBL" id="NCDQ01000161">
    <property type="protein sequence ID" value="OYX03027.1"/>
    <property type="molecule type" value="Genomic_DNA"/>
</dbReference>
<evidence type="ECO:0000259" key="1">
    <source>
        <dbReference type="PROSITE" id="PS51725"/>
    </source>
</evidence>
<dbReference type="AlphaFoldDB" id="A0A258D5F7"/>
<dbReference type="Proteomes" id="UP000215616">
    <property type="component" value="Unassembled WGS sequence"/>
</dbReference>
<keyword evidence="2" id="KW-0503">Monooxygenase</keyword>
<dbReference type="InterPro" id="IPR006311">
    <property type="entry name" value="TAT_signal"/>
</dbReference>
<organism evidence="2 3">
    <name type="scientific">Caulobacter vibrioides</name>
    <name type="common">Caulobacter crescentus</name>
    <dbReference type="NCBI Taxonomy" id="155892"/>
    <lineage>
        <taxon>Bacteria</taxon>
        <taxon>Pseudomonadati</taxon>
        <taxon>Pseudomonadota</taxon>
        <taxon>Alphaproteobacteria</taxon>
        <taxon>Caulobacterales</taxon>
        <taxon>Caulobacteraceae</taxon>
        <taxon>Caulobacter</taxon>
    </lineage>
</organism>
<dbReference type="GO" id="GO:0004497">
    <property type="term" value="F:monooxygenase activity"/>
    <property type="evidence" value="ECO:0007669"/>
    <property type="project" value="UniProtKB-KW"/>
</dbReference>
<gene>
    <name evidence="2" type="ORF">B7Z12_10885</name>
</gene>
<keyword evidence="2" id="KW-0560">Oxidoreductase</keyword>
<dbReference type="PROSITE" id="PS51318">
    <property type="entry name" value="TAT"/>
    <property type="match status" value="1"/>
</dbReference>
<reference evidence="2 3" key="1">
    <citation type="submission" date="2017-03" db="EMBL/GenBank/DDBJ databases">
        <title>Lifting the veil on microbial sulfur biogeochemistry in mining wastewaters.</title>
        <authorList>
            <person name="Kantor R.S."/>
            <person name="Colenbrander Nelson T."/>
            <person name="Marshall S."/>
            <person name="Bennett D."/>
            <person name="Apte S."/>
            <person name="Camacho D."/>
            <person name="Thomas B.C."/>
            <person name="Warren L.A."/>
            <person name="Banfield J.F."/>
        </authorList>
    </citation>
    <scope>NUCLEOTIDE SEQUENCE [LARGE SCALE GENOMIC DNA]</scope>
    <source>
        <strain evidence="2">32-67-7</strain>
    </source>
</reference>
<dbReference type="Gene3D" id="3.30.70.100">
    <property type="match status" value="1"/>
</dbReference>
<evidence type="ECO:0000313" key="2">
    <source>
        <dbReference type="EMBL" id="OYX03027.1"/>
    </source>
</evidence>
<accession>A0A258D5F7</accession>
<sequence>MNDKDFGRREVLVGGVAAAALPTVSKAQAGGTPMYGLIGQMLAAPGKRDALLAILAEGTADMPGCLSYVLATDPTNPEAIWITEVWVDKAAHAASLKLPAVQAAIGKARPIIAGFPQRFETTPIGGQGLKA</sequence>
<evidence type="ECO:0000313" key="3">
    <source>
        <dbReference type="Proteomes" id="UP000215616"/>
    </source>
</evidence>
<dbReference type="SUPFAM" id="SSF54909">
    <property type="entry name" value="Dimeric alpha+beta barrel"/>
    <property type="match status" value="1"/>
</dbReference>
<dbReference type="Pfam" id="PF03992">
    <property type="entry name" value="ABM"/>
    <property type="match status" value="1"/>
</dbReference>
<dbReference type="InterPro" id="IPR007138">
    <property type="entry name" value="ABM_dom"/>
</dbReference>
<protein>
    <submittedName>
        <fullName evidence="2">Antibiotic biosynthesis monooxygenase</fullName>
    </submittedName>
</protein>
<dbReference type="InterPro" id="IPR011008">
    <property type="entry name" value="Dimeric_a/b-barrel"/>
</dbReference>
<comment type="caution">
    <text evidence="2">The sequence shown here is derived from an EMBL/GenBank/DDBJ whole genome shotgun (WGS) entry which is preliminary data.</text>
</comment>